<reference evidence="5 6" key="1">
    <citation type="journal article" date="2018" name="Nat. Ecol. Evol.">
        <title>Pezizomycetes genomes reveal the molecular basis of ectomycorrhizal truffle lifestyle.</title>
        <authorList>
            <person name="Murat C."/>
            <person name="Payen T."/>
            <person name="Noel B."/>
            <person name="Kuo A."/>
            <person name="Morin E."/>
            <person name="Chen J."/>
            <person name="Kohler A."/>
            <person name="Krizsan K."/>
            <person name="Balestrini R."/>
            <person name="Da Silva C."/>
            <person name="Montanini B."/>
            <person name="Hainaut M."/>
            <person name="Levati E."/>
            <person name="Barry K.W."/>
            <person name="Belfiori B."/>
            <person name="Cichocki N."/>
            <person name="Clum A."/>
            <person name="Dockter R.B."/>
            <person name="Fauchery L."/>
            <person name="Guy J."/>
            <person name="Iotti M."/>
            <person name="Le Tacon F."/>
            <person name="Lindquist E.A."/>
            <person name="Lipzen A."/>
            <person name="Malagnac F."/>
            <person name="Mello A."/>
            <person name="Molinier V."/>
            <person name="Miyauchi S."/>
            <person name="Poulain J."/>
            <person name="Riccioni C."/>
            <person name="Rubini A."/>
            <person name="Sitrit Y."/>
            <person name="Splivallo R."/>
            <person name="Traeger S."/>
            <person name="Wang M."/>
            <person name="Zifcakova L."/>
            <person name="Wipf D."/>
            <person name="Zambonelli A."/>
            <person name="Paolocci F."/>
            <person name="Nowrousian M."/>
            <person name="Ottonello S."/>
            <person name="Baldrian P."/>
            <person name="Spatafora J.W."/>
            <person name="Henrissat B."/>
            <person name="Nagy L.G."/>
            <person name="Aury J.M."/>
            <person name="Wincker P."/>
            <person name="Grigoriev I.V."/>
            <person name="Bonfante P."/>
            <person name="Martin F.M."/>
        </authorList>
    </citation>
    <scope>NUCLEOTIDE SEQUENCE [LARGE SCALE GENOMIC DNA]</scope>
    <source>
        <strain evidence="5 6">RN42</strain>
    </source>
</reference>
<gene>
    <name evidence="5" type="ORF">BJ508DRAFT_418679</name>
</gene>
<evidence type="ECO:0000259" key="4">
    <source>
        <dbReference type="Pfam" id="PF10342"/>
    </source>
</evidence>
<dbReference type="EMBL" id="ML119793">
    <property type="protein sequence ID" value="RPA74332.1"/>
    <property type="molecule type" value="Genomic_DNA"/>
</dbReference>
<feature type="compositionally biased region" description="Low complexity" evidence="2">
    <location>
        <begin position="28"/>
        <end position="44"/>
    </location>
</feature>
<dbReference type="InterPro" id="IPR018466">
    <property type="entry name" value="Kre9/Knh1-like_N"/>
</dbReference>
<dbReference type="Proteomes" id="UP000275078">
    <property type="component" value="Unassembled WGS sequence"/>
</dbReference>
<feature type="compositionally biased region" description="Low complexity" evidence="2">
    <location>
        <begin position="146"/>
        <end position="169"/>
    </location>
</feature>
<name>A0A3N4HKE0_ASCIM</name>
<sequence length="246" mass="25100">MKFFGSALFAVATLASIVSGQQNNVPGTATAPPAASATPTGSAGVSDGLGDNPLSAPTAGDEFKAGKPVTIVWKPTTEGTITLRLRKGDSNNLDTIQDITKDVPNTGTFTWTPSTKLEGDEDYAIEIIPASGEPNYSPKFALDSNGSGLSSSSTATTLSTSTKTSTSAKPTETDDEDDEDKDDDATTTTSKSSTKTTTSDASSKTDDDAPVQEDDDDVPNANSGAGISSSPMALVLCLAAAVAYLN</sequence>
<feature type="region of interest" description="Disordered" evidence="2">
    <location>
        <begin position="28"/>
        <end position="62"/>
    </location>
</feature>
<protein>
    <recommendedName>
        <fullName evidence="4">Yeast cell wall synthesis Kre9/Knh1-like N-terminal domain-containing protein</fullName>
    </recommendedName>
</protein>
<feature type="compositionally biased region" description="Acidic residues" evidence="2">
    <location>
        <begin position="208"/>
        <end position="218"/>
    </location>
</feature>
<feature type="compositionally biased region" description="Low complexity" evidence="2">
    <location>
        <begin position="186"/>
        <end position="202"/>
    </location>
</feature>
<dbReference type="InterPro" id="IPR052982">
    <property type="entry name" value="SRP1/TIP1-like"/>
</dbReference>
<evidence type="ECO:0000313" key="5">
    <source>
        <dbReference type="EMBL" id="RPA74332.1"/>
    </source>
</evidence>
<dbReference type="AlphaFoldDB" id="A0A3N4HKE0"/>
<accession>A0A3N4HKE0</accession>
<evidence type="ECO:0000256" key="3">
    <source>
        <dbReference type="SAM" id="SignalP"/>
    </source>
</evidence>
<proteinExistence type="predicted"/>
<evidence type="ECO:0000256" key="1">
    <source>
        <dbReference type="ARBA" id="ARBA00022729"/>
    </source>
</evidence>
<feature type="chain" id="PRO_5018105781" description="Yeast cell wall synthesis Kre9/Knh1-like N-terminal domain-containing protein" evidence="3">
    <location>
        <begin position="21"/>
        <end position="246"/>
    </location>
</feature>
<feature type="signal peptide" evidence="3">
    <location>
        <begin position="1"/>
        <end position="20"/>
    </location>
</feature>
<organism evidence="5 6">
    <name type="scientific">Ascobolus immersus RN42</name>
    <dbReference type="NCBI Taxonomy" id="1160509"/>
    <lineage>
        <taxon>Eukaryota</taxon>
        <taxon>Fungi</taxon>
        <taxon>Dikarya</taxon>
        <taxon>Ascomycota</taxon>
        <taxon>Pezizomycotina</taxon>
        <taxon>Pezizomycetes</taxon>
        <taxon>Pezizales</taxon>
        <taxon>Ascobolaceae</taxon>
        <taxon>Ascobolus</taxon>
    </lineage>
</organism>
<dbReference type="Pfam" id="PF10342">
    <property type="entry name" value="Kre9_KNH"/>
    <property type="match status" value="1"/>
</dbReference>
<keyword evidence="1 3" id="KW-0732">Signal</keyword>
<dbReference type="OrthoDB" id="2260257at2759"/>
<dbReference type="STRING" id="1160509.A0A3N4HKE0"/>
<feature type="domain" description="Yeast cell wall synthesis Kre9/Knh1-like N-terminal" evidence="4">
    <location>
        <begin position="56"/>
        <end position="141"/>
    </location>
</feature>
<keyword evidence="6" id="KW-1185">Reference proteome</keyword>
<feature type="region of interest" description="Disordered" evidence="2">
    <location>
        <begin position="130"/>
        <end position="228"/>
    </location>
</feature>
<evidence type="ECO:0000313" key="6">
    <source>
        <dbReference type="Proteomes" id="UP000275078"/>
    </source>
</evidence>
<dbReference type="PANTHER" id="PTHR40633">
    <property type="entry name" value="MATRIX PROTEIN, PUTATIVE (AFU_ORTHOLOGUE AFUA_8G05410)-RELATED"/>
    <property type="match status" value="1"/>
</dbReference>
<dbReference type="PANTHER" id="PTHR40633:SF5">
    <property type="entry name" value="ANCHORED PROTEIN, PUTATIVE (AFU_ORTHOLOGUE AFUA_8G04370)-RELATED"/>
    <property type="match status" value="1"/>
</dbReference>
<evidence type="ECO:0000256" key="2">
    <source>
        <dbReference type="SAM" id="MobiDB-lite"/>
    </source>
</evidence>
<feature type="compositionally biased region" description="Acidic residues" evidence="2">
    <location>
        <begin position="173"/>
        <end position="185"/>
    </location>
</feature>